<dbReference type="InterPro" id="IPR001789">
    <property type="entry name" value="Sig_transdc_resp-reg_receiver"/>
</dbReference>
<gene>
    <name evidence="4" type="ORF">MNBD_GAMMA22-1148</name>
</gene>
<sequence length="340" mass="38446">MSNDIESNIEHHAIVLLVDDQAMVAEGIRRMLQDETNIEFHYCDEPDKALETAIKINATVILQDLVMPDIDGLTLVRFYKSHPDTKNIPIIVLSSKDVAEIKSDAFSSGANDYLVKLPDAIELIARINAHTKHYLTAKERDDAYQAIQNMQQQLEDANKQLEFRNEELQRLSSLDGLTGVANRRTFDETLKQEWNRTRRSESDNEVSLILIDIDYFKLYNDNYGHQKGDECLKQFSWSLNKCISRDCDLFARYGGEEFVVILSNTDSKGALIVAKRLQKKLADEAIVHEFSSVSKIVTISLGIASITPTENNSPEDIIAKADKALYNAKEHGRNQIIVAS</sequence>
<dbReference type="EMBL" id="UOFS01000042">
    <property type="protein sequence ID" value="VAX00141.1"/>
    <property type="molecule type" value="Genomic_DNA"/>
</dbReference>
<dbReference type="InterPro" id="IPR050469">
    <property type="entry name" value="Diguanylate_Cyclase"/>
</dbReference>
<dbReference type="GO" id="GO:0000160">
    <property type="term" value="P:phosphorelay signal transduction system"/>
    <property type="evidence" value="ECO:0007669"/>
    <property type="project" value="InterPro"/>
</dbReference>
<dbReference type="AlphaFoldDB" id="A0A3B1AEP3"/>
<organism evidence="4">
    <name type="scientific">hydrothermal vent metagenome</name>
    <dbReference type="NCBI Taxonomy" id="652676"/>
    <lineage>
        <taxon>unclassified sequences</taxon>
        <taxon>metagenomes</taxon>
        <taxon>ecological metagenomes</taxon>
    </lineage>
</organism>
<dbReference type="GO" id="GO:0043709">
    <property type="term" value="P:cell adhesion involved in single-species biofilm formation"/>
    <property type="evidence" value="ECO:0007669"/>
    <property type="project" value="TreeGrafter"/>
</dbReference>
<keyword evidence="1" id="KW-0175">Coiled coil</keyword>
<name>A0A3B1AEP3_9ZZZZ</name>
<proteinExistence type="predicted"/>
<dbReference type="Pfam" id="PF00072">
    <property type="entry name" value="Response_reg"/>
    <property type="match status" value="1"/>
</dbReference>
<dbReference type="InterPro" id="IPR029787">
    <property type="entry name" value="Nucleotide_cyclase"/>
</dbReference>
<dbReference type="PANTHER" id="PTHR45138">
    <property type="entry name" value="REGULATORY COMPONENTS OF SENSORY TRANSDUCTION SYSTEM"/>
    <property type="match status" value="1"/>
</dbReference>
<dbReference type="Gene3D" id="3.30.70.270">
    <property type="match status" value="1"/>
</dbReference>
<dbReference type="SUPFAM" id="SSF52172">
    <property type="entry name" value="CheY-like"/>
    <property type="match status" value="1"/>
</dbReference>
<feature type="domain" description="Response regulatory" evidence="2">
    <location>
        <begin position="14"/>
        <end position="131"/>
    </location>
</feature>
<dbReference type="InterPro" id="IPR011006">
    <property type="entry name" value="CheY-like_superfamily"/>
</dbReference>
<accession>A0A3B1AEP3</accession>
<evidence type="ECO:0000259" key="3">
    <source>
        <dbReference type="PROSITE" id="PS50887"/>
    </source>
</evidence>
<dbReference type="SMART" id="SM00267">
    <property type="entry name" value="GGDEF"/>
    <property type="match status" value="1"/>
</dbReference>
<dbReference type="Pfam" id="PF00990">
    <property type="entry name" value="GGDEF"/>
    <property type="match status" value="1"/>
</dbReference>
<dbReference type="SMART" id="SM00448">
    <property type="entry name" value="REC"/>
    <property type="match status" value="1"/>
</dbReference>
<dbReference type="PANTHER" id="PTHR45138:SF9">
    <property type="entry name" value="DIGUANYLATE CYCLASE DGCM-RELATED"/>
    <property type="match status" value="1"/>
</dbReference>
<feature type="coiled-coil region" evidence="1">
    <location>
        <begin position="140"/>
        <end position="174"/>
    </location>
</feature>
<dbReference type="PROSITE" id="PS50887">
    <property type="entry name" value="GGDEF"/>
    <property type="match status" value="1"/>
</dbReference>
<reference evidence="4" key="1">
    <citation type="submission" date="2018-06" db="EMBL/GenBank/DDBJ databases">
        <authorList>
            <person name="Zhirakovskaya E."/>
        </authorList>
    </citation>
    <scope>NUCLEOTIDE SEQUENCE</scope>
</reference>
<evidence type="ECO:0000256" key="1">
    <source>
        <dbReference type="SAM" id="Coils"/>
    </source>
</evidence>
<dbReference type="InterPro" id="IPR043128">
    <property type="entry name" value="Rev_trsase/Diguanyl_cyclase"/>
</dbReference>
<dbReference type="PROSITE" id="PS50110">
    <property type="entry name" value="RESPONSE_REGULATORY"/>
    <property type="match status" value="1"/>
</dbReference>
<dbReference type="Gene3D" id="3.40.50.2300">
    <property type="match status" value="1"/>
</dbReference>
<dbReference type="NCBIfam" id="TIGR00254">
    <property type="entry name" value="GGDEF"/>
    <property type="match status" value="1"/>
</dbReference>
<evidence type="ECO:0000259" key="2">
    <source>
        <dbReference type="PROSITE" id="PS50110"/>
    </source>
</evidence>
<dbReference type="CDD" id="cd01949">
    <property type="entry name" value="GGDEF"/>
    <property type="match status" value="1"/>
</dbReference>
<dbReference type="FunFam" id="3.30.70.270:FF:000001">
    <property type="entry name" value="Diguanylate cyclase domain protein"/>
    <property type="match status" value="1"/>
</dbReference>
<dbReference type="GO" id="GO:1902201">
    <property type="term" value="P:negative regulation of bacterial-type flagellum-dependent cell motility"/>
    <property type="evidence" value="ECO:0007669"/>
    <property type="project" value="TreeGrafter"/>
</dbReference>
<feature type="domain" description="GGDEF" evidence="3">
    <location>
        <begin position="204"/>
        <end position="340"/>
    </location>
</feature>
<dbReference type="InterPro" id="IPR000160">
    <property type="entry name" value="GGDEF_dom"/>
</dbReference>
<dbReference type="SUPFAM" id="SSF55073">
    <property type="entry name" value="Nucleotide cyclase"/>
    <property type="match status" value="1"/>
</dbReference>
<protein>
    <submittedName>
        <fullName evidence="4">Two-component transcriptional response regulator, LuxR family</fullName>
    </submittedName>
</protein>
<evidence type="ECO:0000313" key="4">
    <source>
        <dbReference type="EMBL" id="VAX00141.1"/>
    </source>
</evidence>
<dbReference type="GO" id="GO:0052621">
    <property type="term" value="F:diguanylate cyclase activity"/>
    <property type="evidence" value="ECO:0007669"/>
    <property type="project" value="TreeGrafter"/>
</dbReference>
<dbReference type="GO" id="GO:0005886">
    <property type="term" value="C:plasma membrane"/>
    <property type="evidence" value="ECO:0007669"/>
    <property type="project" value="TreeGrafter"/>
</dbReference>